<dbReference type="InterPro" id="IPR013525">
    <property type="entry name" value="ABC2_TM"/>
</dbReference>
<feature type="transmembrane region" description="Helical" evidence="5">
    <location>
        <begin position="198"/>
        <end position="220"/>
    </location>
</feature>
<feature type="transmembrane region" description="Helical" evidence="5">
    <location>
        <begin position="226"/>
        <end position="247"/>
    </location>
</feature>
<comment type="caution">
    <text evidence="7">The sequence shown here is derived from an EMBL/GenBank/DDBJ whole genome shotgun (WGS) entry which is preliminary data.</text>
</comment>
<dbReference type="Proteomes" id="UP000177069">
    <property type="component" value="Unassembled WGS sequence"/>
</dbReference>
<evidence type="ECO:0000259" key="6">
    <source>
        <dbReference type="PROSITE" id="PS51012"/>
    </source>
</evidence>
<dbReference type="Pfam" id="PF01061">
    <property type="entry name" value="ABC2_membrane"/>
    <property type="match status" value="1"/>
</dbReference>
<name>A0A1F5FY48_9BACT</name>
<sequence>MNPRRIYALVLRHYFLSIHQLERFFDAFLYPALILLLWGFLSSYIGNIKSSGLIGFLLGGLILWVIFERVNTDLGLSFMYDVWERNIINVLSSPLTFVEFIAGLVLVGLSKIVFSFILMAVMAAVFYNFQVTTLGFSLVLFAINLIIFAWSFGIFNLALIFRFGHSIGPITWILPFLLQPFSAVFYPISILPSFWQNIAHLLPIAYVFEGMRTLLTLGIFDYNQFLISLALNIVYLGLAIGFFYITLNSVKKSGRLVKLI</sequence>
<feature type="transmembrane region" description="Helical" evidence="5">
    <location>
        <begin position="47"/>
        <end position="67"/>
    </location>
</feature>
<keyword evidence="5" id="KW-0813">Transport</keyword>
<feature type="domain" description="ABC transmembrane type-2" evidence="6">
    <location>
        <begin position="22"/>
        <end position="246"/>
    </location>
</feature>
<dbReference type="InterPro" id="IPR052522">
    <property type="entry name" value="ABC-2_transport_permease"/>
</dbReference>
<feature type="transmembrane region" description="Helical" evidence="5">
    <location>
        <begin position="112"/>
        <end position="129"/>
    </location>
</feature>
<keyword evidence="3 5" id="KW-1133">Transmembrane helix</keyword>
<organism evidence="7 8">
    <name type="scientific">Candidatus Curtissbacteria bacterium RIFCSPHIGHO2_01_FULL_41_13</name>
    <dbReference type="NCBI Taxonomy" id="1797745"/>
    <lineage>
        <taxon>Bacteria</taxon>
        <taxon>Candidatus Curtissiibacteriota</taxon>
    </lineage>
</organism>
<evidence type="ECO:0000256" key="1">
    <source>
        <dbReference type="ARBA" id="ARBA00004141"/>
    </source>
</evidence>
<comment type="subcellular location">
    <subcellularLocation>
        <location evidence="5">Cell membrane</location>
        <topology evidence="5">Multi-pass membrane protein</topology>
    </subcellularLocation>
    <subcellularLocation>
        <location evidence="1">Membrane</location>
        <topology evidence="1">Multi-pass membrane protein</topology>
    </subcellularLocation>
</comment>
<keyword evidence="5" id="KW-1003">Cell membrane</keyword>
<dbReference type="PIRSF" id="PIRSF006648">
    <property type="entry name" value="DrrB"/>
    <property type="match status" value="1"/>
</dbReference>
<proteinExistence type="inferred from homology"/>
<feature type="transmembrane region" description="Helical" evidence="5">
    <location>
        <begin position="87"/>
        <end position="106"/>
    </location>
</feature>
<evidence type="ECO:0000256" key="3">
    <source>
        <dbReference type="ARBA" id="ARBA00022989"/>
    </source>
</evidence>
<dbReference type="GO" id="GO:0043190">
    <property type="term" value="C:ATP-binding cassette (ABC) transporter complex"/>
    <property type="evidence" value="ECO:0007669"/>
    <property type="project" value="InterPro"/>
</dbReference>
<dbReference type="EMBL" id="MFBA01000059">
    <property type="protein sequence ID" value="OGD84494.1"/>
    <property type="molecule type" value="Genomic_DNA"/>
</dbReference>
<dbReference type="InterPro" id="IPR047817">
    <property type="entry name" value="ABC2_TM_bact-type"/>
</dbReference>
<dbReference type="PROSITE" id="PS51012">
    <property type="entry name" value="ABC_TM2"/>
    <property type="match status" value="1"/>
</dbReference>
<protein>
    <recommendedName>
        <fullName evidence="5">Transport permease protein</fullName>
    </recommendedName>
</protein>
<feature type="transmembrane region" description="Helical" evidence="5">
    <location>
        <begin position="167"/>
        <end position="186"/>
    </location>
</feature>
<comment type="similarity">
    <text evidence="5">Belongs to the ABC-2 integral membrane protein family.</text>
</comment>
<keyword evidence="4 5" id="KW-0472">Membrane</keyword>
<feature type="transmembrane region" description="Helical" evidence="5">
    <location>
        <begin position="21"/>
        <end position="41"/>
    </location>
</feature>
<gene>
    <name evidence="7" type="ORF">A2696_01395</name>
</gene>
<accession>A0A1F5FY48</accession>
<evidence type="ECO:0000256" key="4">
    <source>
        <dbReference type="ARBA" id="ARBA00023136"/>
    </source>
</evidence>
<evidence type="ECO:0000256" key="2">
    <source>
        <dbReference type="ARBA" id="ARBA00022692"/>
    </source>
</evidence>
<keyword evidence="2 5" id="KW-0812">Transmembrane</keyword>
<evidence type="ECO:0000256" key="5">
    <source>
        <dbReference type="RuleBase" id="RU361157"/>
    </source>
</evidence>
<dbReference type="AlphaFoldDB" id="A0A1F5FY48"/>
<dbReference type="PANTHER" id="PTHR43332">
    <property type="entry name" value="INNER MEMBRANE TRANSPORT PERMEASE YADH-RELATED"/>
    <property type="match status" value="1"/>
</dbReference>
<feature type="transmembrane region" description="Helical" evidence="5">
    <location>
        <begin position="136"/>
        <end position="161"/>
    </location>
</feature>
<reference evidence="7 8" key="1">
    <citation type="journal article" date="2016" name="Nat. Commun.">
        <title>Thousands of microbial genomes shed light on interconnected biogeochemical processes in an aquifer system.</title>
        <authorList>
            <person name="Anantharaman K."/>
            <person name="Brown C.T."/>
            <person name="Hug L.A."/>
            <person name="Sharon I."/>
            <person name="Castelle C.J."/>
            <person name="Probst A.J."/>
            <person name="Thomas B.C."/>
            <person name="Singh A."/>
            <person name="Wilkins M.J."/>
            <person name="Karaoz U."/>
            <person name="Brodie E.L."/>
            <person name="Williams K.H."/>
            <person name="Hubbard S.S."/>
            <person name="Banfield J.F."/>
        </authorList>
    </citation>
    <scope>NUCLEOTIDE SEQUENCE [LARGE SCALE GENOMIC DNA]</scope>
</reference>
<dbReference type="GO" id="GO:0140359">
    <property type="term" value="F:ABC-type transporter activity"/>
    <property type="evidence" value="ECO:0007669"/>
    <property type="project" value="InterPro"/>
</dbReference>
<dbReference type="PANTHER" id="PTHR43332:SF2">
    <property type="entry name" value="INNER MEMBRANE TRANSPORT PERMEASE YADH"/>
    <property type="match status" value="1"/>
</dbReference>
<evidence type="ECO:0000313" key="8">
    <source>
        <dbReference type="Proteomes" id="UP000177069"/>
    </source>
</evidence>
<dbReference type="InterPro" id="IPR000412">
    <property type="entry name" value="ABC_2_transport"/>
</dbReference>
<evidence type="ECO:0000313" key="7">
    <source>
        <dbReference type="EMBL" id="OGD84494.1"/>
    </source>
</evidence>